<evidence type="ECO:0000313" key="3">
    <source>
        <dbReference type="Proteomes" id="UP000646738"/>
    </source>
</evidence>
<feature type="region of interest" description="Disordered" evidence="1">
    <location>
        <begin position="75"/>
        <end position="114"/>
    </location>
</feature>
<protein>
    <submittedName>
        <fullName evidence="2">Uncharacterized protein</fullName>
    </submittedName>
</protein>
<dbReference type="Proteomes" id="UP000646738">
    <property type="component" value="Unassembled WGS sequence"/>
</dbReference>
<dbReference type="EMBL" id="BNEA01000015">
    <property type="protein sequence ID" value="GHI55860.1"/>
    <property type="molecule type" value="Genomic_DNA"/>
</dbReference>
<keyword evidence="3" id="KW-1185">Reference proteome</keyword>
<reference evidence="3" key="1">
    <citation type="submission" date="2023-07" db="EMBL/GenBank/DDBJ databases">
        <title>Whole genome shotgun sequence of Streptomyces achromogenes subsp. rubradiris NBRC 14000.</title>
        <authorList>
            <person name="Komaki H."/>
            <person name="Tamura T."/>
        </authorList>
    </citation>
    <scope>NUCLEOTIDE SEQUENCE [LARGE SCALE GENOMIC DNA]</scope>
    <source>
        <strain evidence="3">NBRC 14000</strain>
    </source>
</reference>
<name>A0ABQ3RJ90_STRRR</name>
<sequence>MRRVGGESAVLALTDGPEGPALLDTVPQAGRRQAPLPGRPEDPCRALAQGYVARLVEVHEDDVAEGAQAGEVAVAGDGAGGAGCPASGRAGRNGERGSAWAEGRASGRGGLRCR</sequence>
<organism evidence="2 3">
    <name type="scientific">Streptomyces rubradiris</name>
    <name type="common">Streptomyces achromogenes subsp. rubradiris</name>
    <dbReference type="NCBI Taxonomy" id="285531"/>
    <lineage>
        <taxon>Bacteria</taxon>
        <taxon>Bacillati</taxon>
        <taxon>Actinomycetota</taxon>
        <taxon>Actinomycetes</taxon>
        <taxon>Kitasatosporales</taxon>
        <taxon>Streptomycetaceae</taxon>
        <taxon>Streptomyces</taxon>
    </lineage>
</organism>
<comment type="caution">
    <text evidence="2">The sequence shown here is derived from an EMBL/GenBank/DDBJ whole genome shotgun (WGS) entry which is preliminary data.</text>
</comment>
<accession>A0ABQ3RJ90</accession>
<evidence type="ECO:0000256" key="1">
    <source>
        <dbReference type="SAM" id="MobiDB-lite"/>
    </source>
</evidence>
<gene>
    <name evidence="2" type="ORF">Srubr_57060</name>
</gene>
<evidence type="ECO:0000313" key="2">
    <source>
        <dbReference type="EMBL" id="GHI55860.1"/>
    </source>
</evidence>
<feature type="region of interest" description="Disordered" evidence="1">
    <location>
        <begin position="1"/>
        <end position="43"/>
    </location>
</feature>
<proteinExistence type="predicted"/>